<protein>
    <submittedName>
        <fullName evidence="1">Uncharacterized protein</fullName>
    </submittedName>
</protein>
<accession>A0A9P9IGV5</accession>
<dbReference type="EMBL" id="JAGMWT010000012">
    <property type="protein sequence ID" value="KAH7118880.1"/>
    <property type="molecule type" value="Genomic_DNA"/>
</dbReference>
<gene>
    <name evidence="1" type="ORF">B0J11DRAFT_79303</name>
</gene>
<proteinExistence type="predicted"/>
<name>A0A9P9IGV5_9PLEO</name>
<comment type="caution">
    <text evidence="1">The sequence shown here is derived from an EMBL/GenBank/DDBJ whole genome shotgun (WGS) entry which is preliminary data.</text>
</comment>
<keyword evidence="2" id="KW-1185">Reference proteome</keyword>
<reference evidence="1" key="1">
    <citation type="journal article" date="2021" name="Nat. Commun.">
        <title>Genetic determinants of endophytism in the Arabidopsis root mycobiome.</title>
        <authorList>
            <person name="Mesny F."/>
            <person name="Miyauchi S."/>
            <person name="Thiergart T."/>
            <person name="Pickel B."/>
            <person name="Atanasova L."/>
            <person name="Karlsson M."/>
            <person name="Huettel B."/>
            <person name="Barry K.W."/>
            <person name="Haridas S."/>
            <person name="Chen C."/>
            <person name="Bauer D."/>
            <person name="Andreopoulos W."/>
            <person name="Pangilinan J."/>
            <person name="LaButti K."/>
            <person name="Riley R."/>
            <person name="Lipzen A."/>
            <person name="Clum A."/>
            <person name="Drula E."/>
            <person name="Henrissat B."/>
            <person name="Kohler A."/>
            <person name="Grigoriev I.V."/>
            <person name="Martin F.M."/>
            <person name="Hacquard S."/>
        </authorList>
    </citation>
    <scope>NUCLEOTIDE SEQUENCE</scope>
    <source>
        <strain evidence="1">MPI-CAGE-CH-0243</strain>
    </source>
</reference>
<evidence type="ECO:0000313" key="2">
    <source>
        <dbReference type="Proteomes" id="UP000700596"/>
    </source>
</evidence>
<sequence>MIIVRSIAACLELYMLNLLEPFPRASSAFASCCASPRSSSASSSSFSSPFSPPSCLLRPPPFPSAAPPRLSPLGPQPSFPHERPFPCIRTSCRDREGPTVHSFRCRARLTPLHPSSPTPRQRPPHQPPIRTYLPTALSIHTLPPPGTLREFSLCFTVFTHLLTHSSPPPPLPSFSPTPTRIDPCVSWLLALSDLEAYPMVTLVCN</sequence>
<evidence type="ECO:0000313" key="1">
    <source>
        <dbReference type="EMBL" id="KAH7118880.1"/>
    </source>
</evidence>
<dbReference type="Proteomes" id="UP000700596">
    <property type="component" value="Unassembled WGS sequence"/>
</dbReference>
<organism evidence="1 2">
    <name type="scientific">Dendryphion nanum</name>
    <dbReference type="NCBI Taxonomy" id="256645"/>
    <lineage>
        <taxon>Eukaryota</taxon>
        <taxon>Fungi</taxon>
        <taxon>Dikarya</taxon>
        <taxon>Ascomycota</taxon>
        <taxon>Pezizomycotina</taxon>
        <taxon>Dothideomycetes</taxon>
        <taxon>Pleosporomycetidae</taxon>
        <taxon>Pleosporales</taxon>
        <taxon>Torulaceae</taxon>
        <taxon>Dendryphion</taxon>
    </lineage>
</organism>
<dbReference type="AlphaFoldDB" id="A0A9P9IGV5"/>